<dbReference type="RefSeq" id="WP_073453384.1">
    <property type="nucleotide sequence ID" value="NZ_FQYL01000009.1"/>
</dbReference>
<keyword evidence="1" id="KW-0175">Coiled coil</keyword>
<evidence type="ECO:0000259" key="3">
    <source>
        <dbReference type="Pfam" id="PF20469"/>
    </source>
</evidence>
<dbReference type="Proteomes" id="UP000184390">
    <property type="component" value="Unassembled WGS sequence"/>
</dbReference>
<dbReference type="InterPro" id="IPR027417">
    <property type="entry name" value="P-loop_NTPase"/>
</dbReference>
<feature type="domain" description="OLD protein-like TOPRIM" evidence="3">
    <location>
        <begin position="460"/>
        <end position="531"/>
    </location>
</feature>
<evidence type="ECO:0000259" key="2">
    <source>
        <dbReference type="Pfam" id="PF13175"/>
    </source>
</evidence>
<dbReference type="PANTHER" id="PTHR43581:SF2">
    <property type="entry name" value="EXCINUCLEASE ATPASE SUBUNIT"/>
    <property type="match status" value="1"/>
</dbReference>
<dbReference type="GO" id="GO:0004519">
    <property type="term" value="F:endonuclease activity"/>
    <property type="evidence" value="ECO:0007669"/>
    <property type="project" value="UniProtKB-KW"/>
</dbReference>
<dbReference type="EMBL" id="FQYL01000009">
    <property type="protein sequence ID" value="SHJ02960.1"/>
    <property type="molecule type" value="Genomic_DNA"/>
</dbReference>
<keyword evidence="4" id="KW-0540">Nuclease</keyword>
<feature type="coiled-coil region" evidence="1">
    <location>
        <begin position="225"/>
        <end position="259"/>
    </location>
</feature>
<gene>
    <name evidence="4" type="ORF">SAMN05216246_10927</name>
</gene>
<dbReference type="Pfam" id="PF13175">
    <property type="entry name" value="AAA_15"/>
    <property type="match status" value="1"/>
</dbReference>
<dbReference type="PANTHER" id="PTHR43581">
    <property type="entry name" value="ATP/GTP PHOSPHATASE"/>
    <property type="match status" value="1"/>
</dbReference>
<protein>
    <submittedName>
        <fullName evidence="4">Predicted ATP-dependent endonuclease of the OLD family, contains P-loop ATPase and TOPRIM domains</fullName>
    </submittedName>
</protein>
<keyword evidence="4" id="KW-0255">Endonuclease</keyword>
<dbReference type="InterPro" id="IPR034139">
    <property type="entry name" value="TOPRIM_OLD"/>
</dbReference>
<organism evidence="4 5">
    <name type="scientific">Actinomyces denticolens</name>
    <dbReference type="NCBI Taxonomy" id="52767"/>
    <lineage>
        <taxon>Bacteria</taxon>
        <taxon>Bacillati</taxon>
        <taxon>Actinomycetota</taxon>
        <taxon>Actinomycetes</taxon>
        <taxon>Actinomycetales</taxon>
        <taxon>Actinomycetaceae</taxon>
        <taxon>Actinomyces</taxon>
    </lineage>
</organism>
<keyword evidence="4" id="KW-0378">Hydrolase</keyword>
<dbReference type="CDD" id="cd01026">
    <property type="entry name" value="TOPRIM_OLD"/>
    <property type="match status" value="1"/>
</dbReference>
<reference evidence="4 5" key="1">
    <citation type="submission" date="2016-11" db="EMBL/GenBank/DDBJ databases">
        <authorList>
            <person name="Varghese N."/>
            <person name="Submissions S."/>
        </authorList>
    </citation>
    <scope>NUCLEOTIDE SEQUENCE [LARGE SCALE GENOMIC DNA]</scope>
    <source>
        <strain evidence="4 5">PA</strain>
    </source>
</reference>
<accession>A0ABY1IDR7</accession>
<feature type="domain" description="Endonuclease GajA/Old nuclease/RecF-like AAA" evidence="2">
    <location>
        <begin position="1"/>
        <end position="392"/>
    </location>
</feature>
<evidence type="ECO:0000313" key="5">
    <source>
        <dbReference type="Proteomes" id="UP000184390"/>
    </source>
</evidence>
<comment type="caution">
    <text evidence="4">The sequence shown here is derived from an EMBL/GenBank/DDBJ whole genome shotgun (WGS) entry which is preliminary data.</text>
</comment>
<evidence type="ECO:0000313" key="4">
    <source>
        <dbReference type="EMBL" id="SHJ02960.1"/>
    </source>
</evidence>
<dbReference type="Pfam" id="PF20469">
    <property type="entry name" value="OLD-like_TOPRIM"/>
    <property type="match status" value="1"/>
</dbReference>
<dbReference type="SUPFAM" id="SSF52540">
    <property type="entry name" value="P-loop containing nucleoside triphosphate hydrolases"/>
    <property type="match status" value="1"/>
</dbReference>
<keyword evidence="5" id="KW-1185">Reference proteome</keyword>
<dbReference type="InterPro" id="IPR041685">
    <property type="entry name" value="AAA_GajA/Old/RecF-like"/>
</dbReference>
<sequence>MRVESAHIEGYRLFEDESISFDDSTTIIVGRNNSGKTSFVELFYKFFGSGKPAKFSVDDFSRNQRKSLQEAANTWQQSQESTAEELRDGLASLENEAIDKLPKITLEIEFSYNDNESATPLADLILDLDPDRHDALLSCRYYIAKPYDFLNEFYESKYDDIVEFTRRRTNHFTCEYMAVDKEYRSNYHPLQPSDVSKALSCDFIYAQTLFDDTALDKGHGLSKGFERYYNTLASSEETLDQLENAIQEISDKLDGEYANLFKSVFEDLNTFGVNGMSALQTVAVRSSFEPETLMKNSTKVFYQDETGQNLPEAHNGLGFTKLIFIVLQFVSFLKAHEEKKPIPGTSLIFIEEPEAHLHPQMQSVFIRSVANYIESKKWDAQLVITTHSSHIIAESGFKGIRYFKAGSQATLNGTPVCNEGGASLQIKDLTTFRNELKNNDEGDTVRFLEQYMELRRCDMFFADKIILVEGTTERLLLPKMIEKVDSIMRNTDSPLAHSYISLIEVGGAYAFKFRELLQFLGVPTLVITDIDSVDPSNSNQKCRTSIGDAVTSNTTLKGWLPKCTKIADLLDENTLETQLESNNVRVCYQVPEEDGTLVGRSFEEAFILANAEILEEQASKTSHASQFRRNKQCYYTAAEIREQSYGIAGKVTSKSDFAFDILMLDDWKTPKYIEEGLKWLAQASQSK</sequence>
<proteinExistence type="predicted"/>
<name>A0ABY1IDR7_9ACTO</name>
<evidence type="ECO:0000256" key="1">
    <source>
        <dbReference type="SAM" id="Coils"/>
    </source>
</evidence>
<dbReference type="InterPro" id="IPR051396">
    <property type="entry name" value="Bact_Antivir_Def_Nuclease"/>
</dbReference>
<dbReference type="Gene3D" id="3.40.50.300">
    <property type="entry name" value="P-loop containing nucleotide triphosphate hydrolases"/>
    <property type="match status" value="1"/>
</dbReference>